<evidence type="ECO:0000313" key="4">
    <source>
        <dbReference type="Proteomes" id="UP000594903"/>
    </source>
</evidence>
<reference evidence="1 4" key="2">
    <citation type="submission" date="2020-12" db="EMBL/GenBank/DDBJ databases">
        <title>FDA dAtabase for Regulatory Grade micrObial Sequences (FDA-ARGOS): Supporting development and validation of Infectious Disease Dx tests.</title>
        <authorList>
            <person name="Sproer C."/>
            <person name="Gronow S."/>
            <person name="Severitt S."/>
            <person name="Schroder I."/>
            <person name="Tallon L."/>
            <person name="Sadzewicz L."/>
            <person name="Zhao X."/>
            <person name="Boylan J."/>
            <person name="Ott S."/>
            <person name="Bowen H."/>
            <person name="Vavikolanu K."/>
            <person name="Mehta A."/>
            <person name="Aluvathingal J."/>
            <person name="Nadendla S."/>
            <person name="Lowell S."/>
            <person name="Myers T."/>
            <person name="Yan Y."/>
            <person name="Sichtig H."/>
        </authorList>
    </citation>
    <scope>NUCLEOTIDE SEQUENCE [LARGE SCALE GENOMIC DNA]</scope>
    <source>
        <strain evidence="1 4">FDAARGOS_872</strain>
    </source>
</reference>
<dbReference type="OrthoDB" id="9794144at2"/>
<dbReference type="AlphaFoldDB" id="A0A378XD65"/>
<dbReference type="Proteomes" id="UP000254603">
    <property type="component" value="Unassembled WGS sequence"/>
</dbReference>
<keyword evidence="4" id="KW-1185">Reference proteome</keyword>
<dbReference type="STRING" id="1122619.GCA_000373745_01435"/>
<protein>
    <submittedName>
        <fullName evidence="2">G:T/U mismatch-specific DNA glycosylase</fullName>
    </submittedName>
    <submittedName>
        <fullName evidence="1">Uracil-DNA glycosylase family protein</fullName>
    </submittedName>
</protein>
<proteinExistence type="predicted"/>
<dbReference type="InterPro" id="IPR036895">
    <property type="entry name" value="Uracil-DNA_glycosylase-like_sf"/>
</dbReference>
<dbReference type="Gene3D" id="3.40.470.10">
    <property type="entry name" value="Uracil-DNA glycosylase-like domain"/>
    <property type="match status" value="1"/>
</dbReference>
<accession>A0A378XD65</accession>
<sequence>MLPIETHPLPPFAPPHASLLMLGSFPPPRNRWKMDFYYPNLQNDMWRIYGLVFFEDKNYFLKSDAKDFNEELIRDFLYHKGIAISDTAQQIIRLEGNAADKSLQIVEPVNLSQLLAQIPDCHAIMTTGELATTTLVSLLPPTTKTPRIGVTSTTQFNGRTLDLYRLPSSSRAYPLALEKKANIYRDFFEVLRMV</sequence>
<dbReference type="EMBL" id="CP065725">
    <property type="protein sequence ID" value="QPT40344.1"/>
    <property type="molecule type" value="Genomic_DNA"/>
</dbReference>
<dbReference type="CDD" id="cd10032">
    <property type="entry name" value="UDG-F6_HDG"/>
    <property type="match status" value="1"/>
</dbReference>
<dbReference type="EMBL" id="UGSB01000001">
    <property type="protein sequence ID" value="SUA50763.1"/>
    <property type="molecule type" value="Genomic_DNA"/>
</dbReference>
<dbReference type="RefSeq" id="WP_018574625.1">
    <property type="nucleotide sequence ID" value="NZ_CP065725.1"/>
</dbReference>
<dbReference type="Proteomes" id="UP000594903">
    <property type="component" value="Chromosome"/>
</dbReference>
<organism evidence="2 3">
    <name type="scientific">Oligella ureolytica</name>
    <dbReference type="NCBI Taxonomy" id="90244"/>
    <lineage>
        <taxon>Bacteria</taxon>
        <taxon>Pseudomonadati</taxon>
        <taxon>Pseudomonadota</taxon>
        <taxon>Betaproteobacteria</taxon>
        <taxon>Burkholderiales</taxon>
        <taxon>Alcaligenaceae</taxon>
        <taxon>Oligella</taxon>
    </lineage>
</organism>
<evidence type="ECO:0000313" key="2">
    <source>
        <dbReference type="EMBL" id="SUA50763.1"/>
    </source>
</evidence>
<reference evidence="2 3" key="1">
    <citation type="submission" date="2018-06" db="EMBL/GenBank/DDBJ databases">
        <authorList>
            <consortium name="Pathogen Informatics"/>
            <person name="Doyle S."/>
        </authorList>
    </citation>
    <scope>NUCLEOTIDE SEQUENCE [LARGE SCALE GENOMIC DNA]</scope>
    <source>
        <strain evidence="2 3">NCTC11997</strain>
    </source>
</reference>
<gene>
    <name evidence="1" type="ORF">I6G29_01585</name>
    <name evidence="2" type="ORF">NCTC11997_00363</name>
</gene>
<evidence type="ECO:0000313" key="1">
    <source>
        <dbReference type="EMBL" id="QPT40344.1"/>
    </source>
</evidence>
<name>A0A378XD65_9BURK</name>
<dbReference type="SUPFAM" id="SSF52141">
    <property type="entry name" value="Uracil-DNA glycosylase-like"/>
    <property type="match status" value="1"/>
</dbReference>
<evidence type="ECO:0000313" key="3">
    <source>
        <dbReference type="Proteomes" id="UP000254603"/>
    </source>
</evidence>